<dbReference type="AlphaFoldDB" id="A0A382NV69"/>
<dbReference type="EMBL" id="UINC01102535">
    <property type="protein sequence ID" value="SVC64235.1"/>
    <property type="molecule type" value="Genomic_DNA"/>
</dbReference>
<accession>A0A382NV69</accession>
<organism evidence="1">
    <name type="scientific">marine metagenome</name>
    <dbReference type="NCBI Taxonomy" id="408172"/>
    <lineage>
        <taxon>unclassified sequences</taxon>
        <taxon>metagenomes</taxon>
        <taxon>ecological metagenomes</taxon>
    </lineage>
</organism>
<reference evidence="1" key="1">
    <citation type="submission" date="2018-05" db="EMBL/GenBank/DDBJ databases">
        <authorList>
            <person name="Lanie J.A."/>
            <person name="Ng W.-L."/>
            <person name="Kazmierczak K.M."/>
            <person name="Andrzejewski T.M."/>
            <person name="Davidsen T.M."/>
            <person name="Wayne K.J."/>
            <person name="Tettelin H."/>
            <person name="Glass J.I."/>
            <person name="Rusch D."/>
            <person name="Podicherti R."/>
            <person name="Tsui H.-C.T."/>
            <person name="Winkler M.E."/>
        </authorList>
    </citation>
    <scope>NUCLEOTIDE SEQUENCE</scope>
</reference>
<name>A0A382NV69_9ZZZZ</name>
<feature type="non-terminal residue" evidence="1">
    <location>
        <position position="27"/>
    </location>
</feature>
<protein>
    <submittedName>
        <fullName evidence="1">Uncharacterized protein</fullName>
    </submittedName>
</protein>
<proteinExistence type="predicted"/>
<sequence>SARYLESSAWYGCAPCPKPCAWLQVTA</sequence>
<feature type="non-terminal residue" evidence="1">
    <location>
        <position position="1"/>
    </location>
</feature>
<gene>
    <name evidence="1" type="ORF">METZ01_LOCUS317089</name>
</gene>
<evidence type="ECO:0000313" key="1">
    <source>
        <dbReference type="EMBL" id="SVC64235.1"/>
    </source>
</evidence>